<dbReference type="Proteomes" id="UP000076744">
    <property type="component" value="Unassembled WGS sequence"/>
</dbReference>
<organism evidence="2 3">
    <name type="scientific">Cordyceps fumosorosea (strain ARSEF 2679)</name>
    <name type="common">Isaria fumosorosea</name>
    <dbReference type="NCBI Taxonomy" id="1081104"/>
    <lineage>
        <taxon>Eukaryota</taxon>
        <taxon>Fungi</taxon>
        <taxon>Dikarya</taxon>
        <taxon>Ascomycota</taxon>
        <taxon>Pezizomycotina</taxon>
        <taxon>Sordariomycetes</taxon>
        <taxon>Hypocreomycetidae</taxon>
        <taxon>Hypocreales</taxon>
        <taxon>Cordycipitaceae</taxon>
        <taxon>Cordyceps</taxon>
    </lineage>
</organism>
<sequence length="268" mass="29038">MLNPENQALKILISGIHVEVKTLLCIDTVGALGIPHTGVFGFLKMLSPLIKKQQFMETNAASNVQVLLHVLALHESRGPFRPTLMQIDEASSQVLEQLWFLGGHGDVAKDDEYGCIGDIVLAWCVANLEKHAGIVFDEAKLAVRFDRMDADVPVSGVAPSALAWHDSIGDPVKGLWPLMGRHTRVPNVQAAEGKRTNESVHVTARLRGYGSSRGRPAVPGHSLEPREGSFVWRRDGSQSSDGGDESFILHEAALSSREAQLLGISLAT</sequence>
<dbReference type="EMBL" id="AZHB01000017">
    <property type="protein sequence ID" value="OAA58807.1"/>
    <property type="molecule type" value="Genomic_DNA"/>
</dbReference>
<keyword evidence="3" id="KW-1185">Reference proteome</keyword>
<name>A0A167RPR2_CORFA</name>
<accession>A0A167RPR2</accession>
<proteinExistence type="predicted"/>
<dbReference type="OrthoDB" id="59699at2759"/>
<comment type="caution">
    <text evidence="2">The sequence shown here is derived from an EMBL/GenBank/DDBJ whole genome shotgun (WGS) entry which is preliminary data.</text>
</comment>
<dbReference type="Pfam" id="PF09994">
    <property type="entry name" value="T6SS_Tle1-like_cat"/>
    <property type="match status" value="1"/>
</dbReference>
<dbReference type="InterPro" id="IPR018712">
    <property type="entry name" value="Tle1-like_cat"/>
</dbReference>
<gene>
    <name evidence="2" type="ORF">ISF_06590</name>
</gene>
<evidence type="ECO:0000313" key="3">
    <source>
        <dbReference type="Proteomes" id="UP000076744"/>
    </source>
</evidence>
<reference evidence="2 3" key="1">
    <citation type="journal article" date="2016" name="Genome Biol. Evol.">
        <title>Divergent and convergent evolution of fungal pathogenicity.</title>
        <authorList>
            <person name="Shang Y."/>
            <person name="Xiao G."/>
            <person name="Zheng P."/>
            <person name="Cen K."/>
            <person name="Zhan S."/>
            <person name="Wang C."/>
        </authorList>
    </citation>
    <scope>NUCLEOTIDE SEQUENCE [LARGE SCALE GENOMIC DNA]</scope>
    <source>
        <strain evidence="2 3">ARSEF 2679</strain>
    </source>
</reference>
<dbReference type="RefSeq" id="XP_018702682.1">
    <property type="nucleotide sequence ID" value="XM_018850194.1"/>
</dbReference>
<dbReference type="PANTHER" id="PTHR33840">
    <property type="match status" value="1"/>
</dbReference>
<evidence type="ECO:0000313" key="2">
    <source>
        <dbReference type="EMBL" id="OAA58807.1"/>
    </source>
</evidence>
<dbReference type="AlphaFoldDB" id="A0A167RPR2"/>
<evidence type="ECO:0000259" key="1">
    <source>
        <dbReference type="Pfam" id="PF09994"/>
    </source>
</evidence>
<dbReference type="GeneID" id="30022882"/>
<dbReference type="PANTHER" id="PTHR33840:SF1">
    <property type="entry name" value="TLE1 PHOSPHOLIPASE DOMAIN-CONTAINING PROTEIN"/>
    <property type="match status" value="1"/>
</dbReference>
<feature type="domain" description="T6SS Phospholipase effector Tle1-like catalytic" evidence="1">
    <location>
        <begin position="16"/>
        <end position="125"/>
    </location>
</feature>
<protein>
    <recommendedName>
        <fullName evidence="1">T6SS Phospholipase effector Tle1-like catalytic domain-containing protein</fullName>
    </recommendedName>
</protein>